<reference evidence="1 2" key="1">
    <citation type="submission" date="2013-11" db="EMBL/GenBank/DDBJ databases">
        <title>Genome sequencing of Stegodyphus mimosarum.</title>
        <authorList>
            <person name="Bechsgaard J."/>
        </authorList>
    </citation>
    <scope>NUCLEOTIDE SEQUENCE [LARGE SCALE GENOMIC DNA]</scope>
</reference>
<dbReference type="AlphaFoldDB" id="A0A087UZ93"/>
<proteinExistence type="predicted"/>
<keyword evidence="2" id="KW-1185">Reference proteome</keyword>
<evidence type="ECO:0000313" key="1">
    <source>
        <dbReference type="EMBL" id="KFM82682.1"/>
    </source>
</evidence>
<feature type="non-terminal residue" evidence="1">
    <location>
        <position position="1"/>
    </location>
</feature>
<feature type="non-terminal residue" evidence="1">
    <location>
        <position position="62"/>
    </location>
</feature>
<dbReference type="EMBL" id="KK122418">
    <property type="protein sequence ID" value="KFM82682.1"/>
    <property type="molecule type" value="Genomic_DNA"/>
</dbReference>
<protein>
    <submittedName>
        <fullName evidence="1">Uncharacterized protein</fullName>
    </submittedName>
</protein>
<sequence length="62" mass="7113">CSCSCTAPRGTLFRKSPFHISHFDQSIFVIKQKTKEKKLATTRRLKKRNGKIFHGKEPRPAA</sequence>
<evidence type="ECO:0000313" key="2">
    <source>
        <dbReference type="Proteomes" id="UP000054359"/>
    </source>
</evidence>
<name>A0A087UZ93_STEMI</name>
<gene>
    <name evidence="1" type="ORF">X975_12485</name>
</gene>
<accession>A0A087UZ93</accession>
<organism evidence="1 2">
    <name type="scientific">Stegodyphus mimosarum</name>
    <name type="common">African social velvet spider</name>
    <dbReference type="NCBI Taxonomy" id="407821"/>
    <lineage>
        <taxon>Eukaryota</taxon>
        <taxon>Metazoa</taxon>
        <taxon>Ecdysozoa</taxon>
        <taxon>Arthropoda</taxon>
        <taxon>Chelicerata</taxon>
        <taxon>Arachnida</taxon>
        <taxon>Araneae</taxon>
        <taxon>Araneomorphae</taxon>
        <taxon>Entelegynae</taxon>
        <taxon>Eresoidea</taxon>
        <taxon>Eresidae</taxon>
        <taxon>Stegodyphus</taxon>
    </lineage>
</organism>
<dbReference type="Proteomes" id="UP000054359">
    <property type="component" value="Unassembled WGS sequence"/>
</dbReference>